<reference evidence="2 3" key="1">
    <citation type="submission" date="2020-06" db="EMBL/GenBank/DDBJ databases">
        <title>Schlegella sp. ID0723 isolated from air conditioner.</title>
        <authorList>
            <person name="Kim D.Y."/>
            <person name="Kim D.-U."/>
        </authorList>
    </citation>
    <scope>NUCLEOTIDE SEQUENCE [LARGE SCALE GENOMIC DNA]</scope>
    <source>
        <strain evidence="2 3">ID0723</strain>
    </source>
</reference>
<dbReference type="Proteomes" id="UP000529637">
    <property type="component" value="Unassembled WGS sequence"/>
</dbReference>
<evidence type="ECO:0000259" key="1">
    <source>
        <dbReference type="Pfam" id="PF12680"/>
    </source>
</evidence>
<gene>
    <name evidence="2" type="ORF">HQN59_00350</name>
</gene>
<dbReference type="Gene3D" id="3.10.450.50">
    <property type="match status" value="1"/>
</dbReference>
<dbReference type="SUPFAM" id="SSF54427">
    <property type="entry name" value="NTF2-like"/>
    <property type="match status" value="1"/>
</dbReference>
<sequence length="121" mass="12947">MTDPNAIASTYLRTWNETTPDARAALLRDAWSDDASYVDPLAAARGAAQIDALIGGVQARFPGFRFTLRGTPDGHGDHVRFGWSLGPDGVEAPIEGSDVLELKDGRIRRVVGFLDKVPAAA</sequence>
<evidence type="ECO:0000313" key="2">
    <source>
        <dbReference type="EMBL" id="NUZ04201.1"/>
    </source>
</evidence>
<comment type="caution">
    <text evidence="2">The sequence shown here is derived from an EMBL/GenBank/DDBJ whole genome shotgun (WGS) entry which is preliminary data.</text>
</comment>
<dbReference type="InterPro" id="IPR032710">
    <property type="entry name" value="NTF2-like_dom_sf"/>
</dbReference>
<protein>
    <submittedName>
        <fullName evidence="2">Nuclear transport factor 2 family protein</fullName>
    </submittedName>
</protein>
<dbReference type="EMBL" id="JABWMJ010000001">
    <property type="protein sequence ID" value="NUZ04201.1"/>
    <property type="molecule type" value="Genomic_DNA"/>
</dbReference>
<dbReference type="InterPro" id="IPR037401">
    <property type="entry name" value="SnoaL-like"/>
</dbReference>
<organism evidence="2 3">
    <name type="scientific">Piscinibacter koreensis</name>
    <dbReference type="NCBI Taxonomy" id="2742824"/>
    <lineage>
        <taxon>Bacteria</taxon>
        <taxon>Pseudomonadati</taxon>
        <taxon>Pseudomonadota</taxon>
        <taxon>Betaproteobacteria</taxon>
        <taxon>Burkholderiales</taxon>
        <taxon>Sphaerotilaceae</taxon>
        <taxon>Piscinibacter</taxon>
    </lineage>
</organism>
<name>A0A7Y6NJ93_9BURK</name>
<dbReference type="Pfam" id="PF12680">
    <property type="entry name" value="SnoaL_2"/>
    <property type="match status" value="1"/>
</dbReference>
<accession>A0A7Y6NJ93</accession>
<proteinExistence type="predicted"/>
<dbReference type="RefSeq" id="WP_176064970.1">
    <property type="nucleotide sequence ID" value="NZ_JABWMJ010000001.1"/>
</dbReference>
<evidence type="ECO:0000313" key="3">
    <source>
        <dbReference type="Proteomes" id="UP000529637"/>
    </source>
</evidence>
<dbReference type="AlphaFoldDB" id="A0A7Y6NJ93"/>
<keyword evidence="3" id="KW-1185">Reference proteome</keyword>
<feature type="domain" description="SnoaL-like" evidence="1">
    <location>
        <begin position="11"/>
        <end position="109"/>
    </location>
</feature>